<sequence>MDSLKNKLDKNIETFDDPIFHFRLKKVEIIKNHGVYDRMVNWVSGEFDLYLKDESDILKVYFPNGWFLIKSFNDENNKKVIEIKVEGKSRKGCQRMMNQLERIYNHVLL</sequence>
<dbReference type="Proteomes" id="UP000233435">
    <property type="component" value="Unassembled WGS sequence"/>
</dbReference>
<evidence type="ECO:0000313" key="2">
    <source>
        <dbReference type="Proteomes" id="UP000233435"/>
    </source>
</evidence>
<dbReference type="AlphaFoldDB" id="A0A2N3HH01"/>
<name>A0A2N3HH01_9FLAO</name>
<gene>
    <name evidence="1" type="ORF">CSW08_13860</name>
</gene>
<dbReference type="EMBL" id="PJEO01000051">
    <property type="protein sequence ID" value="PKQ44184.1"/>
    <property type="molecule type" value="Genomic_DNA"/>
</dbReference>
<dbReference type="GO" id="GO:0016868">
    <property type="term" value="F:intramolecular phosphotransferase activity"/>
    <property type="evidence" value="ECO:0007669"/>
    <property type="project" value="InterPro"/>
</dbReference>
<dbReference type="SUPFAM" id="SSF55957">
    <property type="entry name" value="Phosphoglucomutase, C-terminal domain"/>
    <property type="match status" value="1"/>
</dbReference>
<evidence type="ECO:0000313" key="1">
    <source>
        <dbReference type="EMBL" id="PKQ44184.1"/>
    </source>
</evidence>
<proteinExistence type="predicted"/>
<organism evidence="1 2">
    <name type="scientific">Confluentibacter flavum</name>
    <dbReference type="NCBI Taxonomy" id="1909700"/>
    <lineage>
        <taxon>Bacteria</taxon>
        <taxon>Pseudomonadati</taxon>
        <taxon>Bacteroidota</taxon>
        <taxon>Flavobacteriia</taxon>
        <taxon>Flavobacteriales</taxon>
        <taxon>Flavobacteriaceae</taxon>
        <taxon>Confluentibacter</taxon>
    </lineage>
</organism>
<keyword evidence="2" id="KW-1185">Reference proteome</keyword>
<dbReference type="RefSeq" id="WP_106660469.1">
    <property type="nucleotide sequence ID" value="NZ_PJEO01000051.1"/>
</dbReference>
<dbReference type="InterPro" id="IPR036900">
    <property type="entry name" value="A-D-PHexomutase_C_sf"/>
</dbReference>
<reference evidence="1 2" key="1">
    <citation type="submission" date="2017-12" db="EMBL/GenBank/DDBJ databases">
        <title>Confluentibacter flavum sp. nov., isolated from the saline lake.</title>
        <authorList>
            <person name="Yu L."/>
        </authorList>
    </citation>
    <scope>NUCLEOTIDE SEQUENCE [LARGE SCALE GENOMIC DNA]</scope>
    <source>
        <strain evidence="1 2">3B</strain>
    </source>
</reference>
<accession>A0A2N3HH01</accession>
<dbReference type="OrthoDB" id="1440074at2"/>
<protein>
    <submittedName>
        <fullName evidence="1">Uncharacterized protein</fullName>
    </submittedName>
</protein>
<comment type="caution">
    <text evidence="1">The sequence shown here is derived from an EMBL/GenBank/DDBJ whole genome shotgun (WGS) entry which is preliminary data.</text>
</comment>